<protein>
    <submittedName>
        <fullName evidence="2">Uncharacterized protein</fullName>
    </submittedName>
</protein>
<feature type="compositionally biased region" description="Basic and acidic residues" evidence="1">
    <location>
        <begin position="159"/>
        <end position="175"/>
    </location>
</feature>
<organism evidence="2">
    <name type="scientific">uncultured Solirubrobacteraceae bacterium</name>
    <dbReference type="NCBI Taxonomy" id="1162706"/>
    <lineage>
        <taxon>Bacteria</taxon>
        <taxon>Bacillati</taxon>
        <taxon>Actinomycetota</taxon>
        <taxon>Thermoleophilia</taxon>
        <taxon>Solirubrobacterales</taxon>
        <taxon>Solirubrobacteraceae</taxon>
        <taxon>environmental samples</taxon>
    </lineage>
</organism>
<feature type="region of interest" description="Disordered" evidence="1">
    <location>
        <begin position="254"/>
        <end position="323"/>
    </location>
</feature>
<dbReference type="EMBL" id="CADCVS010000314">
    <property type="protein sequence ID" value="CAA9509636.1"/>
    <property type="molecule type" value="Genomic_DNA"/>
</dbReference>
<feature type="region of interest" description="Disordered" evidence="1">
    <location>
        <begin position="159"/>
        <end position="190"/>
    </location>
</feature>
<reference evidence="2" key="1">
    <citation type="submission" date="2020-02" db="EMBL/GenBank/DDBJ databases">
        <authorList>
            <person name="Meier V. D."/>
        </authorList>
    </citation>
    <scope>NUCLEOTIDE SEQUENCE</scope>
    <source>
        <strain evidence="2">AVDCRST_MAG30</strain>
    </source>
</reference>
<feature type="compositionally biased region" description="Low complexity" evidence="1">
    <location>
        <begin position="71"/>
        <end position="80"/>
    </location>
</feature>
<gene>
    <name evidence="2" type="ORF">AVDCRST_MAG30-2408</name>
</gene>
<feature type="region of interest" description="Disordered" evidence="1">
    <location>
        <begin position="28"/>
        <end position="80"/>
    </location>
</feature>
<feature type="compositionally biased region" description="Basic and acidic residues" evidence="1">
    <location>
        <begin position="30"/>
        <end position="40"/>
    </location>
</feature>
<feature type="compositionally biased region" description="Low complexity" evidence="1">
    <location>
        <begin position="286"/>
        <end position="300"/>
    </location>
</feature>
<evidence type="ECO:0000313" key="2">
    <source>
        <dbReference type="EMBL" id="CAA9509636.1"/>
    </source>
</evidence>
<dbReference type="AlphaFoldDB" id="A0A6J4SZB9"/>
<sequence>MDRPDHLVERRGLLGIGAARSGRVAVLDDVDGRPRPDPGQRRQALAQEAHRVDHRAAERALRGGGREEGPRVGVDPDPVDGVGERLAALAPELRPERALRLRVEAVEPVEAELDVVEPRLRQLLARRDHPPDERVAGAGERAVGRVGRGGVVDLVHHLDRGEPAPRPERADHLADEGDEGGDVGLPPARDGPVGEDVLDLVAAGAPAVDELDRLAHPRRLVLRAGERQVEVDPERPPRIAAQLLDRRRLGDGVLRVGRRGRPGDLAGEPARVDPEAQRRPGRLRVGEVPGRRAVAGGALRAGRRSAGERAGEDGEDGGGESGGAHRGEYCAAMHLTPVPPQGYFRKLNDCVTEDVSPAASLIATFSVSGAFLSRRSLAFCLRLTFTRTLALPALSSVLRPVPIVLPLWTSRPVTAQGAGQVSSKRRPDRSSARKLLRLSSLRPTDAGVVVPGVVPPGVVPPGGVPPGAVPPGVVPPAGRSTVSQLGATVSAASAVTLSWPTPHSIESASPSRALIVSLPNGTLQE</sequence>
<proteinExistence type="predicted"/>
<name>A0A6J4SZB9_9ACTN</name>
<accession>A0A6J4SZB9</accession>
<evidence type="ECO:0000256" key="1">
    <source>
        <dbReference type="SAM" id="MobiDB-lite"/>
    </source>
</evidence>
<feature type="compositionally biased region" description="Basic and acidic residues" evidence="1">
    <location>
        <begin position="48"/>
        <end position="70"/>
    </location>
</feature>